<sequence>MNTIEYSLKIDSESKLINITGITSSPVTIDFSGDVDFTRLVTALTKLMDSRSLLSPKEDNDKGEDNTTQLILATIDSIVEEYNNTVKSMEEPDEEEQIDIEFENEEDLSDNDDLPF</sequence>
<name>A0A2U2BAC2_9BACT</name>
<feature type="compositionally biased region" description="Acidic residues" evidence="1">
    <location>
        <begin position="91"/>
        <end position="116"/>
    </location>
</feature>
<dbReference type="Proteomes" id="UP000244956">
    <property type="component" value="Unassembled WGS sequence"/>
</dbReference>
<dbReference type="AlphaFoldDB" id="A0A2U2BAC2"/>
<gene>
    <name evidence="2" type="ORF">DDZ16_06525</name>
</gene>
<protein>
    <submittedName>
        <fullName evidence="2">Uncharacterized protein</fullName>
    </submittedName>
</protein>
<organism evidence="2 3">
    <name type="scientific">Marinilabilia rubra</name>
    <dbReference type="NCBI Taxonomy" id="2162893"/>
    <lineage>
        <taxon>Bacteria</taxon>
        <taxon>Pseudomonadati</taxon>
        <taxon>Bacteroidota</taxon>
        <taxon>Bacteroidia</taxon>
        <taxon>Marinilabiliales</taxon>
        <taxon>Marinilabiliaceae</taxon>
        <taxon>Marinilabilia</taxon>
    </lineage>
</organism>
<keyword evidence="3" id="KW-1185">Reference proteome</keyword>
<evidence type="ECO:0000256" key="1">
    <source>
        <dbReference type="SAM" id="MobiDB-lite"/>
    </source>
</evidence>
<proteinExistence type="predicted"/>
<evidence type="ECO:0000313" key="3">
    <source>
        <dbReference type="Proteomes" id="UP000244956"/>
    </source>
</evidence>
<accession>A0A2U2BAC2</accession>
<reference evidence="2 3" key="1">
    <citation type="submission" date="2018-05" db="EMBL/GenBank/DDBJ databases">
        <title>Marinilabilia rubrum sp. nov., isolated from saltern sediment.</title>
        <authorList>
            <person name="Zhang R."/>
        </authorList>
    </citation>
    <scope>NUCLEOTIDE SEQUENCE [LARGE SCALE GENOMIC DNA]</scope>
    <source>
        <strain evidence="2 3">WTE16</strain>
    </source>
</reference>
<dbReference type="RefSeq" id="WP_109263637.1">
    <property type="nucleotide sequence ID" value="NZ_QEWP01000004.1"/>
</dbReference>
<dbReference type="EMBL" id="QEWP01000004">
    <property type="protein sequence ID" value="PWE00014.1"/>
    <property type="molecule type" value="Genomic_DNA"/>
</dbReference>
<feature type="region of interest" description="Disordered" evidence="1">
    <location>
        <begin position="85"/>
        <end position="116"/>
    </location>
</feature>
<evidence type="ECO:0000313" key="2">
    <source>
        <dbReference type="EMBL" id="PWE00014.1"/>
    </source>
</evidence>
<comment type="caution">
    <text evidence="2">The sequence shown here is derived from an EMBL/GenBank/DDBJ whole genome shotgun (WGS) entry which is preliminary data.</text>
</comment>